<dbReference type="AlphaFoldDB" id="A0A7C9UUN7"/>
<proteinExistence type="predicted"/>
<dbReference type="EMBL" id="JAAIYP010000037">
    <property type="protein sequence ID" value="NFV80426.1"/>
    <property type="molecule type" value="Genomic_DNA"/>
</dbReference>
<keyword evidence="2" id="KW-1185">Reference proteome</keyword>
<evidence type="ECO:0000313" key="2">
    <source>
        <dbReference type="Proteomes" id="UP000480684"/>
    </source>
</evidence>
<organism evidence="1 2">
    <name type="scientific">Magnetospirillum aberrantis SpK</name>
    <dbReference type="NCBI Taxonomy" id="908842"/>
    <lineage>
        <taxon>Bacteria</taxon>
        <taxon>Pseudomonadati</taxon>
        <taxon>Pseudomonadota</taxon>
        <taxon>Alphaproteobacteria</taxon>
        <taxon>Rhodospirillales</taxon>
        <taxon>Rhodospirillaceae</taxon>
        <taxon>Magnetospirillum</taxon>
    </lineage>
</organism>
<accession>A0A7C9UUN7</accession>
<reference evidence="1 2" key="1">
    <citation type="submission" date="2020-02" db="EMBL/GenBank/DDBJ databases">
        <authorList>
            <person name="Dziuba M."/>
            <person name="Kuznetsov B."/>
            <person name="Mardanov A."/>
            <person name="Ravin N."/>
            <person name="Grouzdev D."/>
        </authorList>
    </citation>
    <scope>NUCLEOTIDE SEQUENCE [LARGE SCALE GENOMIC DNA]</scope>
    <source>
        <strain evidence="1 2">SpK</strain>
    </source>
</reference>
<comment type="caution">
    <text evidence="1">The sequence shown here is derived from an EMBL/GenBank/DDBJ whole genome shotgun (WGS) entry which is preliminary data.</text>
</comment>
<dbReference type="RefSeq" id="WP_163678678.1">
    <property type="nucleotide sequence ID" value="NZ_JAAIYP010000037.1"/>
</dbReference>
<dbReference type="InterPro" id="IPR029434">
    <property type="entry name" value="Put_trans_reg"/>
</dbReference>
<evidence type="ECO:0000313" key="1">
    <source>
        <dbReference type="EMBL" id="NFV80426.1"/>
    </source>
</evidence>
<sequence length="193" mass="21245">MGFIGNLWGTSLSQREMGTRDFIWLAVLGTAARGPAGIEDFCHAIDVITIGQWLPVGELVCASVDEMLRGGHLELMGAGDNRLVPTERGRETLALLLGQPIARPTSVLGQVGLRLKLAFLDLLEGLERRAVLDGLIGQYDQELSRRQQGEEFCPVRGSFGELWRGHDLERVRRDVALLRSMAGMAAENPAFRH</sequence>
<dbReference type="Proteomes" id="UP000480684">
    <property type="component" value="Unassembled WGS sequence"/>
</dbReference>
<name>A0A7C9UUN7_9PROT</name>
<gene>
    <name evidence="1" type="ORF">G4223_09925</name>
</gene>
<protein>
    <submittedName>
        <fullName evidence="1">Uncharacterized protein</fullName>
    </submittedName>
</protein>
<dbReference type="Pfam" id="PF14557">
    <property type="entry name" value="AphA_like"/>
    <property type="match status" value="1"/>
</dbReference>